<proteinExistence type="predicted"/>
<dbReference type="Proteomes" id="UP000304953">
    <property type="component" value="Unassembled WGS sequence"/>
</dbReference>
<sequence>MKNHYEWPIEFYKIFLGETMTYSCADFRNGDDTDLESAQIRKMDTILDAIVDQNSKKILDIGCGWGSTVRRAVSKYGVSAIGIDVSGQQLNYCIENSLDNMSFCDLNLYEYNEPVDGICCIESFEHIKSENYNKFFSLCHKALKPNGRLLIQTQIHEENKINFDLLKFNLWCRKNMMLDLELPQMDQIYDMAKQYNFSVEILNVLDRQYYLSVSEWLKRLEDEKELCINLIGQEEYDYFTYVLRKMGELHEKKLLNIYQFLLKKEEDK</sequence>
<keyword evidence="2" id="KW-1185">Reference proteome</keyword>
<organism evidence="1 2">
    <name type="scientific">Petralouisia muris</name>
    <dbReference type="NCBI Taxonomy" id="3032872"/>
    <lineage>
        <taxon>Bacteria</taxon>
        <taxon>Bacillati</taxon>
        <taxon>Bacillota</taxon>
        <taxon>Clostridia</taxon>
        <taxon>Lachnospirales</taxon>
        <taxon>Lachnospiraceae</taxon>
        <taxon>Petralouisia</taxon>
    </lineage>
</organism>
<gene>
    <name evidence="1" type="ORF">E5329_23385</name>
</gene>
<evidence type="ECO:0000313" key="1">
    <source>
        <dbReference type="EMBL" id="TGY90987.1"/>
    </source>
</evidence>
<name>A0AC61RPW7_9FIRM</name>
<reference evidence="1" key="1">
    <citation type="submission" date="2019-04" db="EMBL/GenBank/DDBJ databases">
        <title>Microbes associate with the intestines of laboratory mice.</title>
        <authorList>
            <person name="Navarre W."/>
            <person name="Wong E."/>
            <person name="Huang K."/>
            <person name="Tropini C."/>
            <person name="Ng K."/>
            <person name="Yu B."/>
        </authorList>
    </citation>
    <scope>NUCLEOTIDE SEQUENCE</scope>
    <source>
        <strain evidence="1">NM01_1-7b</strain>
    </source>
</reference>
<evidence type="ECO:0000313" key="2">
    <source>
        <dbReference type="Proteomes" id="UP000304953"/>
    </source>
</evidence>
<keyword evidence="1" id="KW-0489">Methyltransferase</keyword>
<dbReference type="EMBL" id="SRYA01000075">
    <property type="protein sequence ID" value="TGY90987.1"/>
    <property type="molecule type" value="Genomic_DNA"/>
</dbReference>
<protein>
    <submittedName>
        <fullName evidence="1">Methyltransferase domain-containing protein</fullName>
    </submittedName>
</protein>
<accession>A0AC61RPW7</accession>
<comment type="caution">
    <text evidence="1">The sequence shown here is derived from an EMBL/GenBank/DDBJ whole genome shotgun (WGS) entry which is preliminary data.</text>
</comment>
<keyword evidence="1" id="KW-0808">Transferase</keyword>